<sequence>MSTAPWQGTSSTQLCQLRGTGRPPLPQTRQLAPDGVPYSSSSTPSRSARLSTDLTAATRLFQSRSQPKDSHFSSVLSGYHRNQDSATTIFVFLVVRLAIEVILALIKFLVAQNKQLKDKER</sequence>
<keyword evidence="2" id="KW-0472">Membrane</keyword>
<evidence type="ECO:0000256" key="2">
    <source>
        <dbReference type="SAM" id="Phobius"/>
    </source>
</evidence>
<gene>
    <name evidence="3" type="ORF">NDU88_003485</name>
</gene>
<feature type="compositionally biased region" description="Low complexity" evidence="1">
    <location>
        <begin position="39"/>
        <end position="49"/>
    </location>
</feature>
<comment type="caution">
    <text evidence="3">The sequence shown here is derived from an EMBL/GenBank/DDBJ whole genome shotgun (WGS) entry which is preliminary data.</text>
</comment>
<dbReference type="Proteomes" id="UP001066276">
    <property type="component" value="Chromosome 8"/>
</dbReference>
<proteinExistence type="predicted"/>
<feature type="region of interest" description="Disordered" evidence="1">
    <location>
        <begin position="1"/>
        <end position="49"/>
    </location>
</feature>
<keyword evidence="2" id="KW-1133">Transmembrane helix</keyword>
<dbReference type="AlphaFoldDB" id="A0AAV7NI85"/>
<organism evidence="3 4">
    <name type="scientific">Pleurodeles waltl</name>
    <name type="common">Iberian ribbed newt</name>
    <dbReference type="NCBI Taxonomy" id="8319"/>
    <lineage>
        <taxon>Eukaryota</taxon>
        <taxon>Metazoa</taxon>
        <taxon>Chordata</taxon>
        <taxon>Craniata</taxon>
        <taxon>Vertebrata</taxon>
        <taxon>Euteleostomi</taxon>
        <taxon>Amphibia</taxon>
        <taxon>Batrachia</taxon>
        <taxon>Caudata</taxon>
        <taxon>Salamandroidea</taxon>
        <taxon>Salamandridae</taxon>
        <taxon>Pleurodelinae</taxon>
        <taxon>Pleurodeles</taxon>
    </lineage>
</organism>
<evidence type="ECO:0000256" key="1">
    <source>
        <dbReference type="SAM" id="MobiDB-lite"/>
    </source>
</evidence>
<evidence type="ECO:0000313" key="3">
    <source>
        <dbReference type="EMBL" id="KAJ1115259.1"/>
    </source>
</evidence>
<evidence type="ECO:0000313" key="4">
    <source>
        <dbReference type="Proteomes" id="UP001066276"/>
    </source>
</evidence>
<reference evidence="3" key="1">
    <citation type="journal article" date="2022" name="bioRxiv">
        <title>Sequencing and chromosome-scale assembly of the giantPleurodeles waltlgenome.</title>
        <authorList>
            <person name="Brown T."/>
            <person name="Elewa A."/>
            <person name="Iarovenko S."/>
            <person name="Subramanian E."/>
            <person name="Araus A.J."/>
            <person name="Petzold A."/>
            <person name="Susuki M."/>
            <person name="Suzuki K.-i.T."/>
            <person name="Hayashi T."/>
            <person name="Toyoda A."/>
            <person name="Oliveira C."/>
            <person name="Osipova E."/>
            <person name="Leigh N.D."/>
            <person name="Simon A."/>
            <person name="Yun M.H."/>
        </authorList>
    </citation>
    <scope>NUCLEOTIDE SEQUENCE</scope>
    <source>
        <strain evidence="3">20211129_DDA</strain>
        <tissue evidence="3">Liver</tissue>
    </source>
</reference>
<feature type="compositionally biased region" description="Polar residues" evidence="1">
    <location>
        <begin position="1"/>
        <end position="15"/>
    </location>
</feature>
<name>A0AAV7NI85_PLEWA</name>
<keyword evidence="4" id="KW-1185">Reference proteome</keyword>
<keyword evidence="2" id="KW-0812">Transmembrane</keyword>
<dbReference type="EMBL" id="JANPWB010000012">
    <property type="protein sequence ID" value="KAJ1115259.1"/>
    <property type="molecule type" value="Genomic_DNA"/>
</dbReference>
<protein>
    <submittedName>
        <fullName evidence="3">Uncharacterized protein</fullName>
    </submittedName>
</protein>
<accession>A0AAV7NI85</accession>
<feature type="transmembrane region" description="Helical" evidence="2">
    <location>
        <begin position="89"/>
        <end position="111"/>
    </location>
</feature>